<name>A0A4R6BKB8_9STAP</name>
<dbReference type="Proteomes" id="UP000295328">
    <property type="component" value="Unassembled WGS sequence"/>
</dbReference>
<accession>A0A4R6BKB8</accession>
<reference evidence="2 3" key="1">
    <citation type="submission" date="2019-01" db="EMBL/GenBank/DDBJ databases">
        <title>Draft genome sequences of the type strains of six Macrococcus species.</title>
        <authorList>
            <person name="Mazhar S."/>
            <person name="Altermann E."/>
            <person name="Hill C."/>
            <person name="Mcauliffe O."/>
        </authorList>
    </citation>
    <scope>NUCLEOTIDE SEQUENCE [LARGE SCALE GENOMIC DNA]</scope>
    <source>
        <strain evidence="2 3">CCM4809</strain>
    </source>
</reference>
<dbReference type="Pfam" id="PF14355">
    <property type="entry name" value="Abi_C"/>
    <property type="match status" value="1"/>
</dbReference>
<dbReference type="EMBL" id="SCWE01000002">
    <property type="protein sequence ID" value="TDM02117.1"/>
    <property type="molecule type" value="Genomic_DNA"/>
</dbReference>
<organism evidence="2 3">
    <name type="scientific">Macrococcus hajekii</name>
    <dbReference type="NCBI Taxonomy" id="198482"/>
    <lineage>
        <taxon>Bacteria</taxon>
        <taxon>Bacillati</taxon>
        <taxon>Bacillota</taxon>
        <taxon>Bacilli</taxon>
        <taxon>Bacillales</taxon>
        <taxon>Staphylococcaceae</taxon>
        <taxon>Macrococcus</taxon>
    </lineage>
</organism>
<proteinExistence type="predicted"/>
<gene>
    <name evidence="2" type="ORF">ERX37_07395</name>
</gene>
<sequence>MNRQLLIDKFLSILSSRSVLEEIDNSFTDANITRNRNVVPKYSGQRKSLAWEYISTLNIENDVDFQKFLKVIEIYLMRWQIEFDDWDDDEEIRRLIKIIKLTGFDYEKDLGLVNSGGAKISLTNIKELAKRNDLNYILKECERIEKEAETDPEDAITSAKAMVESSLKHILDSEGKGYKNNDGLRDLYKKVSQIMNLSPGGHNESMFKTILSGMINVINGLDEIRNEYGDAHGKSIKNYKPETRHAILAVNAAKAITEFLLSTYDHKKN</sequence>
<dbReference type="OrthoDB" id="6121546at2"/>
<feature type="domain" description="Abortive infection protein-like C-terminal" evidence="1">
    <location>
        <begin position="186"/>
        <end position="261"/>
    </location>
</feature>
<evidence type="ECO:0000313" key="2">
    <source>
        <dbReference type="EMBL" id="TDM02117.1"/>
    </source>
</evidence>
<evidence type="ECO:0000259" key="1">
    <source>
        <dbReference type="Pfam" id="PF14355"/>
    </source>
</evidence>
<keyword evidence="3" id="KW-1185">Reference proteome</keyword>
<evidence type="ECO:0000313" key="3">
    <source>
        <dbReference type="Proteomes" id="UP000295328"/>
    </source>
</evidence>
<dbReference type="InterPro" id="IPR026001">
    <property type="entry name" value="Abi-like_C"/>
</dbReference>
<comment type="caution">
    <text evidence="2">The sequence shown here is derived from an EMBL/GenBank/DDBJ whole genome shotgun (WGS) entry which is preliminary data.</text>
</comment>
<protein>
    <submittedName>
        <fullName evidence="2">Abortive phage resistance protein</fullName>
    </submittedName>
</protein>
<dbReference type="AlphaFoldDB" id="A0A4R6BKB8"/>